<evidence type="ECO:0000256" key="2">
    <source>
        <dbReference type="ARBA" id="ARBA00022803"/>
    </source>
</evidence>
<feature type="chain" id="PRO_5002418912" evidence="4">
    <location>
        <begin position="28"/>
        <end position="164"/>
    </location>
</feature>
<dbReference type="SUPFAM" id="SSF48452">
    <property type="entry name" value="TPR-like"/>
    <property type="match status" value="1"/>
</dbReference>
<dbReference type="RefSeq" id="WP_060909610.1">
    <property type="nucleotide sequence ID" value="NZ_JAFCKD010000003.1"/>
</dbReference>
<proteinExistence type="predicted"/>
<feature type="signal peptide" evidence="4">
    <location>
        <begin position="1"/>
        <end position="27"/>
    </location>
</feature>
<reference evidence="5 6" key="1">
    <citation type="submission" date="2014-11" db="EMBL/GenBank/DDBJ databases">
        <title>Symbiosis island explosion on the genome of extra-slow-growing strains of soybean bradyrhizobia with massive insertion sequences.</title>
        <authorList>
            <person name="Iida T."/>
            <person name="Minamisawa K."/>
        </authorList>
    </citation>
    <scope>NUCLEOTIDE SEQUENCE [LARGE SCALE GENOMIC DNA]</scope>
    <source>
        <strain evidence="5 6">NK6</strain>
    </source>
</reference>
<dbReference type="PROSITE" id="PS50293">
    <property type="entry name" value="TPR_REGION"/>
    <property type="match status" value="1"/>
</dbReference>
<dbReference type="AlphaFoldDB" id="A0A0E4BPU9"/>
<feature type="repeat" description="TPR" evidence="3">
    <location>
        <begin position="115"/>
        <end position="148"/>
    </location>
</feature>
<dbReference type="PANTHER" id="PTHR45831">
    <property type="entry name" value="LD24721P"/>
    <property type="match status" value="1"/>
</dbReference>
<dbReference type="PANTHER" id="PTHR45831:SF2">
    <property type="entry name" value="LD24721P"/>
    <property type="match status" value="1"/>
</dbReference>
<organism evidence="5 6">
    <name type="scientific">Bradyrhizobium diazoefficiens</name>
    <dbReference type="NCBI Taxonomy" id="1355477"/>
    <lineage>
        <taxon>Bacteria</taxon>
        <taxon>Pseudomonadati</taxon>
        <taxon>Pseudomonadota</taxon>
        <taxon>Alphaproteobacteria</taxon>
        <taxon>Hyphomicrobiales</taxon>
        <taxon>Nitrobacteraceae</taxon>
        <taxon>Bradyrhizobium</taxon>
    </lineage>
</organism>
<feature type="repeat" description="TPR" evidence="3">
    <location>
        <begin position="47"/>
        <end position="80"/>
    </location>
</feature>
<evidence type="ECO:0000313" key="6">
    <source>
        <dbReference type="Proteomes" id="UP000063308"/>
    </source>
</evidence>
<evidence type="ECO:0000256" key="4">
    <source>
        <dbReference type="SAM" id="SignalP"/>
    </source>
</evidence>
<dbReference type="InterPro" id="IPR019734">
    <property type="entry name" value="TPR_rpt"/>
</dbReference>
<evidence type="ECO:0000256" key="1">
    <source>
        <dbReference type="ARBA" id="ARBA00022737"/>
    </source>
</evidence>
<keyword evidence="2 3" id="KW-0802">TPR repeat</keyword>
<dbReference type="InterPro" id="IPR047150">
    <property type="entry name" value="SGT"/>
</dbReference>
<dbReference type="EMBL" id="AP014685">
    <property type="protein sequence ID" value="BAR57001.1"/>
    <property type="molecule type" value="Genomic_DNA"/>
</dbReference>
<accession>A0A0E4BPU9</accession>
<dbReference type="GO" id="GO:0006620">
    <property type="term" value="P:post-translational protein targeting to endoplasmic reticulum membrane"/>
    <property type="evidence" value="ECO:0007669"/>
    <property type="project" value="TreeGrafter"/>
</dbReference>
<evidence type="ECO:0000313" key="5">
    <source>
        <dbReference type="EMBL" id="BAR57001.1"/>
    </source>
</evidence>
<dbReference type="Pfam" id="PF13181">
    <property type="entry name" value="TPR_8"/>
    <property type="match status" value="1"/>
</dbReference>
<gene>
    <name evidence="5" type="ORF">NK6_3827</name>
</gene>
<dbReference type="Gene3D" id="1.25.40.10">
    <property type="entry name" value="Tetratricopeptide repeat domain"/>
    <property type="match status" value="1"/>
</dbReference>
<dbReference type="Proteomes" id="UP000063308">
    <property type="component" value="Chromosome"/>
</dbReference>
<dbReference type="SMART" id="SM00028">
    <property type="entry name" value="TPR"/>
    <property type="match status" value="3"/>
</dbReference>
<dbReference type="GO" id="GO:0072380">
    <property type="term" value="C:TRC complex"/>
    <property type="evidence" value="ECO:0007669"/>
    <property type="project" value="TreeGrafter"/>
</dbReference>
<evidence type="ECO:0000256" key="3">
    <source>
        <dbReference type="PROSITE-ProRule" id="PRU00339"/>
    </source>
</evidence>
<sequence>MPICALRKNLRPWAWLAALLASGLCAAAADACTAAIKSGSLQGHDLAVLYLNRGFLASRANDFDKAIQDYGEAIKVDPQYANAFSNRCAVYVRKREFNRAIEDCDNAINLNANYTSAYVSRGNAYRLKNLHSQAIIDYERAIALDKNSTAALFGAALSYSSIED</sequence>
<dbReference type="PROSITE" id="PS50005">
    <property type="entry name" value="TPR"/>
    <property type="match status" value="2"/>
</dbReference>
<dbReference type="Pfam" id="PF13414">
    <property type="entry name" value="TPR_11"/>
    <property type="match status" value="1"/>
</dbReference>
<keyword evidence="4" id="KW-0732">Signal</keyword>
<name>A0A0E4BPU9_9BRAD</name>
<dbReference type="GO" id="GO:0016020">
    <property type="term" value="C:membrane"/>
    <property type="evidence" value="ECO:0007669"/>
    <property type="project" value="TreeGrafter"/>
</dbReference>
<dbReference type="InterPro" id="IPR011990">
    <property type="entry name" value="TPR-like_helical_dom_sf"/>
</dbReference>
<keyword evidence="1" id="KW-0677">Repeat</keyword>
<dbReference type="GO" id="GO:0060090">
    <property type="term" value="F:molecular adaptor activity"/>
    <property type="evidence" value="ECO:0007669"/>
    <property type="project" value="TreeGrafter"/>
</dbReference>
<protein>
    <submittedName>
        <fullName evidence="5">Uncharacterized protein</fullName>
    </submittedName>
</protein>